<dbReference type="Pfam" id="PF08240">
    <property type="entry name" value="ADH_N"/>
    <property type="match status" value="1"/>
</dbReference>
<evidence type="ECO:0000256" key="6">
    <source>
        <dbReference type="ARBA" id="ARBA00023002"/>
    </source>
</evidence>
<dbReference type="InterPro" id="IPR013154">
    <property type="entry name" value="ADH-like_N"/>
</dbReference>
<comment type="cofactor">
    <cofactor evidence="1">
        <name>Zn(2+)</name>
        <dbReference type="ChEBI" id="CHEBI:29105"/>
    </cofactor>
</comment>
<evidence type="ECO:0000259" key="9">
    <source>
        <dbReference type="SMART" id="SM00829"/>
    </source>
</evidence>
<comment type="catalytic activity">
    <reaction evidence="7">
        <text>a secondary alcohol + NAD(+) = a ketone + NADH + H(+)</text>
        <dbReference type="Rhea" id="RHEA:10740"/>
        <dbReference type="ChEBI" id="CHEBI:15378"/>
        <dbReference type="ChEBI" id="CHEBI:17087"/>
        <dbReference type="ChEBI" id="CHEBI:35681"/>
        <dbReference type="ChEBI" id="CHEBI:57540"/>
        <dbReference type="ChEBI" id="CHEBI:57945"/>
        <dbReference type="EC" id="1.1.1.1"/>
    </reaction>
</comment>
<dbReference type="EMBL" id="LR134476">
    <property type="protein sequence ID" value="VEI13913.1"/>
    <property type="molecule type" value="Genomic_DNA"/>
</dbReference>
<name>A0A448PG79_9ACTO</name>
<evidence type="ECO:0000313" key="10">
    <source>
        <dbReference type="EMBL" id="VEI13913.1"/>
    </source>
</evidence>
<protein>
    <recommendedName>
        <fullName evidence="3">alcohol dehydrogenase</fullName>
        <ecNumber evidence="3">1.1.1.1</ecNumber>
    </recommendedName>
</protein>
<accession>A0A448PG79</accession>
<proteinExistence type="inferred from homology"/>
<dbReference type="CDD" id="cd05284">
    <property type="entry name" value="arabinose_DH_like"/>
    <property type="match status" value="1"/>
</dbReference>
<dbReference type="InterPro" id="IPR036291">
    <property type="entry name" value="NAD(P)-bd_dom_sf"/>
</dbReference>
<keyword evidence="6 10" id="KW-0560">Oxidoreductase</keyword>
<reference evidence="10 11" key="1">
    <citation type="submission" date="2018-12" db="EMBL/GenBank/DDBJ databases">
        <authorList>
            <consortium name="Pathogen Informatics"/>
        </authorList>
    </citation>
    <scope>NUCLEOTIDE SEQUENCE [LARGE SCALE GENOMIC DNA]</scope>
    <source>
        <strain evidence="10 11">NCTC13354</strain>
    </source>
</reference>
<dbReference type="GO" id="GO:0004022">
    <property type="term" value="F:alcohol dehydrogenase (NAD+) activity"/>
    <property type="evidence" value="ECO:0007669"/>
    <property type="project" value="UniProtKB-EC"/>
</dbReference>
<evidence type="ECO:0000256" key="4">
    <source>
        <dbReference type="ARBA" id="ARBA00022723"/>
    </source>
</evidence>
<keyword evidence="5" id="KW-0862">Zinc</keyword>
<dbReference type="KEGG" id="tbw:NCTC13354_01639"/>
<comment type="catalytic activity">
    <reaction evidence="8">
        <text>a primary alcohol + NAD(+) = an aldehyde + NADH + H(+)</text>
        <dbReference type="Rhea" id="RHEA:10736"/>
        <dbReference type="ChEBI" id="CHEBI:15378"/>
        <dbReference type="ChEBI" id="CHEBI:15734"/>
        <dbReference type="ChEBI" id="CHEBI:17478"/>
        <dbReference type="ChEBI" id="CHEBI:57540"/>
        <dbReference type="ChEBI" id="CHEBI:57945"/>
        <dbReference type="EC" id="1.1.1.1"/>
    </reaction>
</comment>
<feature type="domain" description="Enoyl reductase (ER)" evidence="9">
    <location>
        <begin position="10"/>
        <end position="342"/>
    </location>
</feature>
<evidence type="ECO:0000256" key="1">
    <source>
        <dbReference type="ARBA" id="ARBA00001947"/>
    </source>
</evidence>
<dbReference type="SUPFAM" id="SSF50129">
    <property type="entry name" value="GroES-like"/>
    <property type="match status" value="1"/>
</dbReference>
<dbReference type="EC" id="1.1.1.1" evidence="3"/>
<evidence type="ECO:0000313" key="11">
    <source>
        <dbReference type="Proteomes" id="UP000269542"/>
    </source>
</evidence>
<evidence type="ECO:0000256" key="8">
    <source>
        <dbReference type="ARBA" id="ARBA00049243"/>
    </source>
</evidence>
<evidence type="ECO:0000256" key="2">
    <source>
        <dbReference type="ARBA" id="ARBA00008072"/>
    </source>
</evidence>
<gene>
    <name evidence="10" type="primary">adh</name>
    <name evidence="10" type="ORF">NCTC13354_01639</name>
</gene>
<dbReference type="InterPro" id="IPR020843">
    <property type="entry name" value="ER"/>
</dbReference>
<dbReference type="PANTHER" id="PTHR42940">
    <property type="entry name" value="ALCOHOL DEHYDROGENASE 1-RELATED"/>
    <property type="match status" value="1"/>
</dbReference>
<dbReference type="InterPro" id="IPR013149">
    <property type="entry name" value="ADH-like_C"/>
</dbReference>
<evidence type="ECO:0000256" key="3">
    <source>
        <dbReference type="ARBA" id="ARBA00013190"/>
    </source>
</evidence>
<dbReference type="Gene3D" id="3.90.180.10">
    <property type="entry name" value="Medium-chain alcohol dehydrogenases, catalytic domain"/>
    <property type="match status" value="1"/>
</dbReference>
<evidence type="ECO:0000256" key="7">
    <source>
        <dbReference type="ARBA" id="ARBA00049164"/>
    </source>
</evidence>
<keyword evidence="4" id="KW-0479">Metal-binding</keyword>
<dbReference type="Gene3D" id="3.40.50.720">
    <property type="entry name" value="NAD(P)-binding Rossmann-like Domain"/>
    <property type="match status" value="1"/>
</dbReference>
<dbReference type="OrthoDB" id="3265141at2"/>
<keyword evidence="11" id="KW-1185">Reference proteome</keyword>
<evidence type="ECO:0000256" key="5">
    <source>
        <dbReference type="ARBA" id="ARBA00022833"/>
    </source>
</evidence>
<dbReference type="SMART" id="SM00829">
    <property type="entry name" value="PKS_ER"/>
    <property type="match status" value="1"/>
</dbReference>
<comment type="similarity">
    <text evidence="2">Belongs to the zinc-containing alcohol dehydrogenase family.</text>
</comment>
<organism evidence="10 11">
    <name type="scientific">Trueperella bialowiezensis</name>
    <dbReference type="NCBI Taxonomy" id="312285"/>
    <lineage>
        <taxon>Bacteria</taxon>
        <taxon>Bacillati</taxon>
        <taxon>Actinomycetota</taxon>
        <taxon>Actinomycetes</taxon>
        <taxon>Actinomycetales</taxon>
        <taxon>Actinomycetaceae</taxon>
        <taxon>Trueperella</taxon>
    </lineage>
</organism>
<dbReference type="RefSeq" id="WP_126416967.1">
    <property type="nucleotide sequence ID" value="NZ_LR134476.1"/>
</dbReference>
<dbReference type="Pfam" id="PF00107">
    <property type="entry name" value="ADH_zinc_N"/>
    <property type="match status" value="1"/>
</dbReference>
<sequence>MKAVQYREIGKPPEYVDVEDPTPPPGGMVIKVLASGLCHSDEFVMSLDEKTFREAYGYELPMTLGHESAGEIVELGEGTKGVEVGDRVLVYGCWGCGVCDLCARGNENLCRRGMTSPGFAEPGGMAEYMAVDSVQHIVPIEDLDPIKMAPLNDAGLTPYSIIKRFRHKLRAGSTAVVIGAGGLGHVAIQLLRRMSDAQGIALDLKGPKLQFAKEVGAHHALVSEPAAAKKVLELSSGRGADLVLDFVANGPTPDLAVACGGIQSAVVFAGAGSGHAKVGFGIVPWEMELSNSLWGTRLELMELVEMAKREPLEIRTTPFPLELAPMAYRMLHEGKIDGRAVCVP</sequence>
<dbReference type="GO" id="GO:0046872">
    <property type="term" value="F:metal ion binding"/>
    <property type="evidence" value="ECO:0007669"/>
    <property type="project" value="UniProtKB-KW"/>
</dbReference>
<dbReference type="SUPFAM" id="SSF51735">
    <property type="entry name" value="NAD(P)-binding Rossmann-fold domains"/>
    <property type="match status" value="1"/>
</dbReference>
<dbReference type="InterPro" id="IPR011032">
    <property type="entry name" value="GroES-like_sf"/>
</dbReference>
<dbReference type="PANTHER" id="PTHR42940:SF8">
    <property type="entry name" value="VACUOLAR PROTEIN SORTING-ASSOCIATED PROTEIN 11"/>
    <property type="match status" value="1"/>
</dbReference>
<dbReference type="Proteomes" id="UP000269542">
    <property type="component" value="Chromosome"/>
</dbReference>
<dbReference type="AlphaFoldDB" id="A0A448PG79"/>